<evidence type="ECO:0000313" key="2">
    <source>
        <dbReference type="Proteomes" id="UP000256599"/>
    </source>
</evidence>
<dbReference type="EMBL" id="NXLR01000014">
    <property type="protein sequence ID" value="RDU59328.1"/>
    <property type="molecule type" value="Genomic_DNA"/>
</dbReference>
<sequence length="234" mass="26281">MKKYLILISLFCSLLYAYETRSDLRVGVGGVYGLYKSDGEKDMKNTGGYLTLVGRDFSFNDRLFAQGGADFALGKAKRDGRSDDFSLFNWHVKIGFNPISQSNPLFINLVYAYDSFSTDLVAKDFALSTHSVGLDLQGFIRTQGKAHYEYNIGYYYTSGAYIVENAYANTKGYSYAIKGSLGFNYELSEKLAYFVNARVQYFNLAASKANDTLSYPKTSHLLGMLEFGIEFSFK</sequence>
<organism evidence="1 2">
    <name type="scientific">Helicobacter marmotae</name>
    <dbReference type="NCBI Taxonomy" id="152490"/>
    <lineage>
        <taxon>Bacteria</taxon>
        <taxon>Pseudomonadati</taxon>
        <taxon>Campylobacterota</taxon>
        <taxon>Epsilonproteobacteria</taxon>
        <taxon>Campylobacterales</taxon>
        <taxon>Helicobacteraceae</taxon>
        <taxon>Helicobacter</taxon>
    </lineage>
</organism>
<keyword evidence="2" id="KW-1185">Reference proteome</keyword>
<comment type="caution">
    <text evidence="1">The sequence shown here is derived from an EMBL/GenBank/DDBJ whole genome shotgun (WGS) entry which is preliminary data.</text>
</comment>
<proteinExistence type="predicted"/>
<evidence type="ECO:0008006" key="3">
    <source>
        <dbReference type="Google" id="ProtNLM"/>
    </source>
</evidence>
<reference evidence="1 2" key="1">
    <citation type="submission" date="2018-04" db="EMBL/GenBank/DDBJ databases">
        <title>Novel Campyloabacter and Helicobacter Species and Strains.</title>
        <authorList>
            <person name="Mannion A.J."/>
            <person name="Shen Z."/>
            <person name="Fox J.G."/>
        </authorList>
    </citation>
    <scope>NUCLEOTIDE SEQUENCE [LARGE SCALE GENOMIC DNA]</scope>
    <source>
        <strain evidence="1 2">MIT 98-6070</strain>
    </source>
</reference>
<protein>
    <recommendedName>
        <fullName evidence="3">Outer membrane beta-barrel protein</fullName>
    </recommendedName>
</protein>
<accession>A0A3D8I2K0</accession>
<dbReference type="RefSeq" id="WP_104700572.1">
    <property type="nucleotide sequence ID" value="NZ_FZPP01000038.1"/>
</dbReference>
<dbReference type="Proteomes" id="UP000256599">
    <property type="component" value="Unassembled WGS sequence"/>
</dbReference>
<dbReference type="OrthoDB" id="9852813at2"/>
<dbReference type="AlphaFoldDB" id="A0A3D8I2K0"/>
<name>A0A3D8I2K0_9HELI</name>
<gene>
    <name evidence="1" type="ORF">CQA63_07285</name>
</gene>
<evidence type="ECO:0000313" key="1">
    <source>
        <dbReference type="EMBL" id="RDU59328.1"/>
    </source>
</evidence>